<protein>
    <recommendedName>
        <fullName evidence="5">Calcium-binding protein</fullName>
    </recommendedName>
</protein>
<dbReference type="PRINTS" id="PR00313">
    <property type="entry name" value="CABNDNGRPT"/>
</dbReference>
<dbReference type="SUPFAM" id="SSF51120">
    <property type="entry name" value="beta-Roll"/>
    <property type="match status" value="2"/>
</dbReference>
<dbReference type="PANTHER" id="PTHR38340:SF1">
    <property type="entry name" value="S-LAYER PROTEIN"/>
    <property type="match status" value="1"/>
</dbReference>
<dbReference type="InterPro" id="IPR036912">
    <property type="entry name" value="HasA_haem-bd_sf"/>
</dbReference>
<dbReference type="InterPro" id="IPR050557">
    <property type="entry name" value="RTX_toxin/Mannuronan_C5-epim"/>
</dbReference>
<dbReference type="PANTHER" id="PTHR38340">
    <property type="entry name" value="S-LAYER PROTEIN"/>
    <property type="match status" value="1"/>
</dbReference>
<keyword evidence="2" id="KW-0964">Secreted</keyword>
<dbReference type="InterPro" id="IPR011049">
    <property type="entry name" value="Serralysin-like_metalloprot_C"/>
</dbReference>
<sequence length="394" mass="39390">MTMTITLAGDGVDFNAALEAFFDDFAPYELPLFLPETGDSQQIVHLDTPTPGAEAETRTVVLGGEDFGYTMSNHSVSGTIETIMLGTLGSAYDAEAGDLVVDETGLVAIDALITFSDLDVENAAGVKGEVHEIVKGLMGGGLDGSTVDTGPLLDLVWGEGHDLYATAGDDSYSGTRFDDTVRGYAGDDVIRGNGGDDTLLGGAGNDTLLGGNGSDTLNGGAGRDTLAGGAGKDRLIGGGGNDQLNGGGGKDVLSGKGGADILLGGGGNDRLNGGAGADTLDGGKGADRLTGGAGADTFVFAAAKQADGDVITDFSSRQGDVIDLSGIDSDSNSAGDQAFTLIGDSDFSGSAGELRAWESGGKTLIAGDTDGDGLADFQITLLGGVDLDAGDFLF</sequence>
<evidence type="ECO:0000313" key="4">
    <source>
        <dbReference type="Proteomes" id="UP001243757"/>
    </source>
</evidence>
<dbReference type="SUPFAM" id="SSF54621">
    <property type="entry name" value="Heme-binding protein A (HasA)"/>
    <property type="match status" value="1"/>
</dbReference>
<evidence type="ECO:0000256" key="2">
    <source>
        <dbReference type="ARBA" id="ARBA00022525"/>
    </source>
</evidence>
<keyword evidence="4" id="KW-1185">Reference proteome</keyword>
<comment type="subcellular location">
    <subcellularLocation>
        <location evidence="1">Secreted</location>
    </subcellularLocation>
</comment>
<accession>A0ABT7F3Z1</accession>
<dbReference type="Gene3D" id="2.150.10.10">
    <property type="entry name" value="Serralysin-like metalloprotease, C-terminal"/>
    <property type="match status" value="3"/>
</dbReference>
<dbReference type="Proteomes" id="UP001243757">
    <property type="component" value="Unassembled WGS sequence"/>
</dbReference>
<dbReference type="InterPro" id="IPR018511">
    <property type="entry name" value="Hemolysin-typ_Ca-bd_CS"/>
</dbReference>
<evidence type="ECO:0008006" key="5">
    <source>
        <dbReference type="Google" id="ProtNLM"/>
    </source>
</evidence>
<reference evidence="3 4" key="1">
    <citation type="submission" date="2023-05" db="EMBL/GenBank/DDBJ databases">
        <title>Pseudodonghicola sp. nov.</title>
        <authorList>
            <person name="Huang J."/>
        </authorList>
    </citation>
    <scope>NUCLEOTIDE SEQUENCE [LARGE SCALE GENOMIC DNA]</scope>
    <source>
        <strain evidence="3 4">IC7</strain>
    </source>
</reference>
<dbReference type="InterPro" id="IPR001343">
    <property type="entry name" value="Hemolysn_Ca-bd"/>
</dbReference>
<evidence type="ECO:0000313" key="3">
    <source>
        <dbReference type="EMBL" id="MDK3019316.1"/>
    </source>
</evidence>
<organism evidence="3 4">
    <name type="scientific">Pseudodonghicola flavimaris</name>
    <dbReference type="NCBI Taxonomy" id="3050036"/>
    <lineage>
        <taxon>Bacteria</taxon>
        <taxon>Pseudomonadati</taxon>
        <taxon>Pseudomonadota</taxon>
        <taxon>Alphaproteobacteria</taxon>
        <taxon>Rhodobacterales</taxon>
        <taxon>Paracoccaceae</taxon>
        <taxon>Pseudodonghicola</taxon>
    </lineage>
</organism>
<proteinExistence type="predicted"/>
<gene>
    <name evidence="3" type="ORF">QO033_16670</name>
</gene>
<name>A0ABT7F3Z1_9RHOB</name>
<dbReference type="EMBL" id="JASNJD010000013">
    <property type="protein sequence ID" value="MDK3019316.1"/>
    <property type="molecule type" value="Genomic_DNA"/>
</dbReference>
<dbReference type="Pfam" id="PF00353">
    <property type="entry name" value="HemolysinCabind"/>
    <property type="match status" value="3"/>
</dbReference>
<evidence type="ECO:0000256" key="1">
    <source>
        <dbReference type="ARBA" id="ARBA00004613"/>
    </source>
</evidence>
<comment type="caution">
    <text evidence="3">The sequence shown here is derived from an EMBL/GenBank/DDBJ whole genome shotgun (WGS) entry which is preliminary data.</text>
</comment>
<dbReference type="PROSITE" id="PS00330">
    <property type="entry name" value="HEMOLYSIN_CALCIUM"/>
    <property type="match status" value="7"/>
</dbReference>
<dbReference type="RefSeq" id="WP_284482111.1">
    <property type="nucleotide sequence ID" value="NZ_JASNJD010000013.1"/>
</dbReference>
<dbReference type="Gene3D" id="3.30.1500.10">
    <property type="entry name" value="Haem-binding HasA"/>
    <property type="match status" value="1"/>
</dbReference>